<dbReference type="PANTHER" id="PTHR30146">
    <property type="entry name" value="LACI-RELATED TRANSCRIPTIONAL REPRESSOR"/>
    <property type="match status" value="1"/>
</dbReference>
<dbReference type="GO" id="GO:0000976">
    <property type="term" value="F:transcription cis-regulatory region binding"/>
    <property type="evidence" value="ECO:0007669"/>
    <property type="project" value="TreeGrafter"/>
</dbReference>
<dbReference type="SMART" id="SM00354">
    <property type="entry name" value="HTH_LACI"/>
    <property type="match status" value="1"/>
</dbReference>
<dbReference type="EMBL" id="RKHQ01000001">
    <property type="protein sequence ID" value="ROR97282.1"/>
    <property type="molecule type" value="Genomic_DNA"/>
</dbReference>
<dbReference type="AlphaFoldDB" id="A0A3N2DC44"/>
<dbReference type="Pfam" id="PF00356">
    <property type="entry name" value="LacI"/>
    <property type="match status" value="1"/>
</dbReference>
<accession>A0A3N2DC44</accession>
<dbReference type="SUPFAM" id="SSF53822">
    <property type="entry name" value="Periplasmic binding protein-like I"/>
    <property type="match status" value="1"/>
</dbReference>
<dbReference type="Pfam" id="PF13377">
    <property type="entry name" value="Peripla_BP_3"/>
    <property type="match status" value="1"/>
</dbReference>
<dbReference type="InterPro" id="IPR010982">
    <property type="entry name" value="Lambda_DNA-bd_dom_sf"/>
</dbReference>
<dbReference type="Proteomes" id="UP000275356">
    <property type="component" value="Unassembled WGS sequence"/>
</dbReference>
<name>A0A3N2DC44_9MICO</name>
<dbReference type="InterPro" id="IPR000843">
    <property type="entry name" value="HTH_LacI"/>
</dbReference>
<keyword evidence="1" id="KW-0805">Transcription regulation</keyword>
<evidence type="ECO:0000313" key="5">
    <source>
        <dbReference type="EMBL" id="ROR97282.1"/>
    </source>
</evidence>
<reference evidence="5 6" key="1">
    <citation type="submission" date="2018-11" db="EMBL/GenBank/DDBJ databases">
        <title>Sequencing the genomes of 1000 actinobacteria strains.</title>
        <authorList>
            <person name="Klenk H.-P."/>
        </authorList>
    </citation>
    <scope>NUCLEOTIDE SEQUENCE [LARGE SCALE GENOMIC DNA]</scope>
    <source>
        <strain evidence="5 6">DSM 13521</strain>
    </source>
</reference>
<dbReference type="Gene3D" id="1.10.260.40">
    <property type="entry name" value="lambda repressor-like DNA-binding domains"/>
    <property type="match status" value="1"/>
</dbReference>
<dbReference type="PROSITE" id="PS50932">
    <property type="entry name" value="HTH_LACI_2"/>
    <property type="match status" value="1"/>
</dbReference>
<dbReference type="InterPro" id="IPR046335">
    <property type="entry name" value="LacI/GalR-like_sensor"/>
</dbReference>
<evidence type="ECO:0000256" key="3">
    <source>
        <dbReference type="ARBA" id="ARBA00023163"/>
    </source>
</evidence>
<evidence type="ECO:0000259" key="4">
    <source>
        <dbReference type="PROSITE" id="PS50932"/>
    </source>
</evidence>
<sequence>MRSTGPARGRPTSRDVARLAGVGQSTVSYVLSGTGRISAETRRRVLDAAAALGYRPNLTARSMRTGRTGRLALLLATPGEARGGLLSAASRAATDAGYTLDMRTVPTDSTRAAVVREVLDSGLYEGVLSFVPLDDAEGSPDAPDAQDTPTATDGPAVVVLADTFDAQMRVTGPAIGPEPIRELVAGLAARGHRRFLHLAGGLDFRSAQARRDAYLASVTELGLTDLGVVECGWAGARALEVVRGLPDDLAPVAIVAANDILATAAVRGLTERGLRVPADAAVTGWDDQPTSEFQTPSLTSVRIDFAALGAWAVRTLVARVREEEPPAQPDGFQRVLWRESTG</sequence>
<evidence type="ECO:0000313" key="6">
    <source>
        <dbReference type="Proteomes" id="UP000275356"/>
    </source>
</evidence>
<protein>
    <submittedName>
        <fullName evidence="5">LacI family transcriptional regulator</fullName>
    </submittedName>
</protein>
<gene>
    <name evidence="5" type="ORF">EDD28_1879</name>
</gene>
<dbReference type="RefSeq" id="WP_148059584.1">
    <property type="nucleotide sequence ID" value="NZ_RKHQ01000001.1"/>
</dbReference>
<feature type="domain" description="HTH lacI-type" evidence="4">
    <location>
        <begin position="11"/>
        <end position="65"/>
    </location>
</feature>
<keyword evidence="6" id="KW-1185">Reference proteome</keyword>
<dbReference type="Gene3D" id="3.40.50.2300">
    <property type="match status" value="2"/>
</dbReference>
<organism evidence="5 6">
    <name type="scientific">Salana multivorans</name>
    <dbReference type="NCBI Taxonomy" id="120377"/>
    <lineage>
        <taxon>Bacteria</taxon>
        <taxon>Bacillati</taxon>
        <taxon>Actinomycetota</taxon>
        <taxon>Actinomycetes</taxon>
        <taxon>Micrococcales</taxon>
        <taxon>Beutenbergiaceae</taxon>
        <taxon>Salana</taxon>
    </lineage>
</organism>
<keyword evidence="2" id="KW-0238">DNA-binding</keyword>
<evidence type="ECO:0000256" key="2">
    <source>
        <dbReference type="ARBA" id="ARBA00023125"/>
    </source>
</evidence>
<dbReference type="GO" id="GO:0003700">
    <property type="term" value="F:DNA-binding transcription factor activity"/>
    <property type="evidence" value="ECO:0007669"/>
    <property type="project" value="TreeGrafter"/>
</dbReference>
<comment type="caution">
    <text evidence="5">The sequence shown here is derived from an EMBL/GenBank/DDBJ whole genome shotgun (WGS) entry which is preliminary data.</text>
</comment>
<dbReference type="OrthoDB" id="9785139at2"/>
<dbReference type="SUPFAM" id="SSF47413">
    <property type="entry name" value="lambda repressor-like DNA-binding domains"/>
    <property type="match status" value="1"/>
</dbReference>
<evidence type="ECO:0000256" key="1">
    <source>
        <dbReference type="ARBA" id="ARBA00023015"/>
    </source>
</evidence>
<dbReference type="CDD" id="cd01392">
    <property type="entry name" value="HTH_LacI"/>
    <property type="match status" value="1"/>
</dbReference>
<dbReference type="InterPro" id="IPR028082">
    <property type="entry name" value="Peripla_BP_I"/>
</dbReference>
<dbReference type="PANTHER" id="PTHR30146:SF109">
    <property type="entry name" value="HTH-TYPE TRANSCRIPTIONAL REGULATOR GALS"/>
    <property type="match status" value="1"/>
</dbReference>
<proteinExistence type="predicted"/>
<keyword evidence="3" id="KW-0804">Transcription</keyword>